<keyword evidence="2" id="KW-0808">Transferase</keyword>
<keyword evidence="7" id="KW-1185">Reference proteome</keyword>
<evidence type="ECO:0000256" key="3">
    <source>
        <dbReference type="ARBA" id="ARBA00022691"/>
    </source>
</evidence>
<dbReference type="SUPFAM" id="SSF82199">
    <property type="entry name" value="SET domain"/>
    <property type="match status" value="1"/>
</dbReference>
<gene>
    <name evidence="6" type="ORF">BXZ70DRAFT_912599</name>
</gene>
<dbReference type="InterPro" id="IPR050600">
    <property type="entry name" value="SETD3_SETD6_MTase"/>
</dbReference>
<feature type="domain" description="SET" evidence="5">
    <location>
        <begin position="10"/>
        <end position="291"/>
    </location>
</feature>
<dbReference type="PANTHER" id="PTHR13271:SF34">
    <property type="entry name" value="N-LYSINE METHYLTRANSFERASE SETD6"/>
    <property type="match status" value="1"/>
</dbReference>
<feature type="compositionally biased region" description="Acidic residues" evidence="4">
    <location>
        <begin position="211"/>
        <end position="243"/>
    </location>
</feature>
<evidence type="ECO:0000313" key="6">
    <source>
        <dbReference type="EMBL" id="KAH8107781.1"/>
    </source>
</evidence>
<dbReference type="AlphaFoldDB" id="A0A8K0XVM3"/>
<evidence type="ECO:0000256" key="2">
    <source>
        <dbReference type="ARBA" id="ARBA00022679"/>
    </source>
</evidence>
<feature type="region of interest" description="Disordered" evidence="4">
    <location>
        <begin position="471"/>
        <end position="493"/>
    </location>
</feature>
<dbReference type="InterPro" id="IPR015353">
    <property type="entry name" value="Rubisco_LSMT_subst-bd"/>
</dbReference>
<dbReference type="Gene3D" id="3.90.1420.10">
    <property type="entry name" value="Rubisco LSMT, substrate-binding domain"/>
    <property type="match status" value="1"/>
</dbReference>
<evidence type="ECO:0000259" key="5">
    <source>
        <dbReference type="PROSITE" id="PS50280"/>
    </source>
</evidence>
<evidence type="ECO:0000313" key="7">
    <source>
        <dbReference type="Proteomes" id="UP000813824"/>
    </source>
</evidence>
<evidence type="ECO:0000256" key="4">
    <source>
        <dbReference type="SAM" id="MobiDB-lite"/>
    </source>
</evidence>
<feature type="compositionally biased region" description="Basic and acidic residues" evidence="4">
    <location>
        <begin position="471"/>
        <end position="486"/>
    </location>
</feature>
<keyword evidence="1" id="KW-0489">Methyltransferase</keyword>
<dbReference type="InterPro" id="IPR001214">
    <property type="entry name" value="SET_dom"/>
</dbReference>
<dbReference type="EMBL" id="JAEVFJ010000001">
    <property type="protein sequence ID" value="KAH8107781.1"/>
    <property type="molecule type" value="Genomic_DNA"/>
</dbReference>
<dbReference type="PROSITE" id="PS50280">
    <property type="entry name" value="SET"/>
    <property type="match status" value="1"/>
</dbReference>
<sequence length="493" mass="55269">MDDFVGWFQSQNGVLDTTVMGLGDIPGHGRGAYALTDIPEGHTLFTIPRNLTLSTRTSSLPKLLGKQAWKEFKLHVGWAGLILCMMWEEEQGEKSRWSGYLADLPSTFDTPMFWTSEELKELQGTAVVDKIGRDDAERDYREKLMPAALSRPDLFPSEKLLKYYTLERYHVMGSRILSRSFTVLKWNGMTEDEDAMVADADTSIGSGMDVDMPDTPDEPQLDGTELQEDDDEESEDEDMEDPGDVSMVPMADMLNARFESENAKLFYEEHELKMITTKAIKAGEQIWNTYGDPPNSDLLRRYGHVDLVPLRTPLSGMGNPADVVEVRADLVVTAVNGAGKAVGDSQERVDWWLEFTDDDTFVIQSDCDVPDELISLVLLLMLPAADWTKTQRKQKLPKAKLNLDIIPIISSLIERRLAEYPTSIQEDETLLRSSSLSVNKRNAVIVRLGEKYILAGTLAKLQVVANALREVDKKPKRKADSQGDGRKGKKTKS</sequence>
<proteinExistence type="predicted"/>
<comment type="caution">
    <text evidence="6">The sequence shown here is derived from an EMBL/GenBank/DDBJ whole genome shotgun (WGS) entry which is preliminary data.</text>
</comment>
<dbReference type="OrthoDB" id="341421at2759"/>
<feature type="region of interest" description="Disordered" evidence="4">
    <location>
        <begin position="203"/>
        <end position="244"/>
    </location>
</feature>
<dbReference type="Proteomes" id="UP000813824">
    <property type="component" value="Unassembled WGS sequence"/>
</dbReference>
<name>A0A8K0XVM3_9AGAR</name>
<dbReference type="GO" id="GO:0005634">
    <property type="term" value="C:nucleus"/>
    <property type="evidence" value="ECO:0007669"/>
    <property type="project" value="UniProtKB-SubCell"/>
</dbReference>
<keyword evidence="3" id="KW-0949">S-adenosyl-L-methionine</keyword>
<dbReference type="GO" id="GO:0032259">
    <property type="term" value="P:methylation"/>
    <property type="evidence" value="ECO:0007669"/>
    <property type="project" value="UniProtKB-KW"/>
</dbReference>
<dbReference type="InterPro" id="IPR046341">
    <property type="entry name" value="SET_dom_sf"/>
</dbReference>
<accession>A0A8K0XVM3</accession>
<dbReference type="Pfam" id="PF00856">
    <property type="entry name" value="SET"/>
    <property type="match status" value="1"/>
</dbReference>
<evidence type="ECO:0000256" key="1">
    <source>
        <dbReference type="ARBA" id="ARBA00022603"/>
    </source>
</evidence>
<dbReference type="GO" id="GO:0016279">
    <property type="term" value="F:protein-lysine N-methyltransferase activity"/>
    <property type="evidence" value="ECO:0007669"/>
    <property type="project" value="UniProtKB-UniRule"/>
</dbReference>
<reference evidence="6" key="1">
    <citation type="journal article" date="2021" name="New Phytol.">
        <title>Evolutionary innovations through gain and loss of genes in the ectomycorrhizal Boletales.</title>
        <authorList>
            <person name="Wu G."/>
            <person name="Miyauchi S."/>
            <person name="Morin E."/>
            <person name="Kuo A."/>
            <person name="Drula E."/>
            <person name="Varga T."/>
            <person name="Kohler A."/>
            <person name="Feng B."/>
            <person name="Cao Y."/>
            <person name="Lipzen A."/>
            <person name="Daum C."/>
            <person name="Hundley H."/>
            <person name="Pangilinan J."/>
            <person name="Johnson J."/>
            <person name="Barry K."/>
            <person name="LaButti K."/>
            <person name="Ng V."/>
            <person name="Ahrendt S."/>
            <person name="Min B."/>
            <person name="Choi I.G."/>
            <person name="Park H."/>
            <person name="Plett J.M."/>
            <person name="Magnuson J."/>
            <person name="Spatafora J.W."/>
            <person name="Nagy L.G."/>
            <person name="Henrissat B."/>
            <person name="Grigoriev I.V."/>
            <person name="Yang Z.L."/>
            <person name="Xu J."/>
            <person name="Martin F.M."/>
        </authorList>
    </citation>
    <scope>NUCLEOTIDE SEQUENCE</scope>
    <source>
        <strain evidence="6">KKN 215</strain>
    </source>
</reference>
<protein>
    <submittedName>
        <fullName evidence="6">SET domain-containing protein</fullName>
    </submittedName>
</protein>
<dbReference type="SUPFAM" id="SSF81822">
    <property type="entry name" value="RuBisCo LSMT C-terminal, substrate-binding domain"/>
    <property type="match status" value="1"/>
</dbReference>
<dbReference type="InterPro" id="IPR036464">
    <property type="entry name" value="Rubisco_LSMT_subst-bd_sf"/>
</dbReference>
<dbReference type="PANTHER" id="PTHR13271">
    <property type="entry name" value="UNCHARACTERIZED PUTATIVE METHYLTRANSFERASE"/>
    <property type="match status" value="1"/>
</dbReference>
<organism evidence="6 7">
    <name type="scientific">Cristinia sonorae</name>
    <dbReference type="NCBI Taxonomy" id="1940300"/>
    <lineage>
        <taxon>Eukaryota</taxon>
        <taxon>Fungi</taxon>
        <taxon>Dikarya</taxon>
        <taxon>Basidiomycota</taxon>
        <taxon>Agaricomycotina</taxon>
        <taxon>Agaricomycetes</taxon>
        <taxon>Agaricomycetidae</taxon>
        <taxon>Agaricales</taxon>
        <taxon>Pleurotineae</taxon>
        <taxon>Stephanosporaceae</taxon>
        <taxon>Cristinia</taxon>
    </lineage>
</organism>
<dbReference type="Gene3D" id="3.90.1410.10">
    <property type="entry name" value="set domain protein methyltransferase, domain 1"/>
    <property type="match status" value="2"/>
</dbReference>
<dbReference type="Pfam" id="PF09273">
    <property type="entry name" value="Rubis-subs-bind"/>
    <property type="match status" value="1"/>
</dbReference>